<name>A0ABN1FFK3_9BACI</name>
<dbReference type="SUPFAM" id="SSF53271">
    <property type="entry name" value="PRTase-like"/>
    <property type="match status" value="1"/>
</dbReference>
<keyword evidence="4" id="KW-1185">Reference proteome</keyword>
<evidence type="ECO:0000256" key="1">
    <source>
        <dbReference type="ARBA" id="ARBA00008007"/>
    </source>
</evidence>
<dbReference type="Proteomes" id="UP001500866">
    <property type="component" value="Unassembled WGS sequence"/>
</dbReference>
<dbReference type="InterPro" id="IPR000836">
    <property type="entry name" value="PRTase_dom"/>
</dbReference>
<dbReference type="PANTHER" id="PTHR47505">
    <property type="entry name" value="DNA UTILIZATION PROTEIN YHGH"/>
    <property type="match status" value="1"/>
</dbReference>
<organism evidence="3 4">
    <name type="scientific">Virgibacillus siamensis</name>
    <dbReference type="NCBI Taxonomy" id="480071"/>
    <lineage>
        <taxon>Bacteria</taxon>
        <taxon>Bacillati</taxon>
        <taxon>Bacillota</taxon>
        <taxon>Bacilli</taxon>
        <taxon>Bacillales</taxon>
        <taxon>Bacillaceae</taxon>
        <taxon>Virgibacillus</taxon>
    </lineage>
</organism>
<comment type="similarity">
    <text evidence="1">Belongs to the ComF/GntX family.</text>
</comment>
<dbReference type="Pfam" id="PF00156">
    <property type="entry name" value="Pribosyltran"/>
    <property type="match status" value="1"/>
</dbReference>
<evidence type="ECO:0000313" key="3">
    <source>
        <dbReference type="EMBL" id="GAA0589753.1"/>
    </source>
</evidence>
<comment type="caution">
    <text evidence="3">The sequence shown here is derived from an EMBL/GenBank/DDBJ whole genome shotgun (WGS) entry which is preliminary data.</text>
</comment>
<protein>
    <submittedName>
        <fullName evidence="3">ComF operon protein ComFC</fullName>
    </submittedName>
</protein>
<dbReference type="InterPro" id="IPR029057">
    <property type="entry name" value="PRTase-like"/>
</dbReference>
<dbReference type="RefSeq" id="WP_343809470.1">
    <property type="nucleotide sequence ID" value="NZ_BAAADS010000001.1"/>
</dbReference>
<dbReference type="Gene3D" id="3.40.50.2020">
    <property type="match status" value="1"/>
</dbReference>
<feature type="domain" description="Phosphoribosyltransferase" evidence="2">
    <location>
        <begin position="139"/>
        <end position="223"/>
    </location>
</feature>
<dbReference type="CDD" id="cd06223">
    <property type="entry name" value="PRTases_typeI"/>
    <property type="match status" value="1"/>
</dbReference>
<evidence type="ECO:0000259" key="2">
    <source>
        <dbReference type="Pfam" id="PF00156"/>
    </source>
</evidence>
<dbReference type="EMBL" id="BAAADS010000001">
    <property type="protein sequence ID" value="GAA0589753.1"/>
    <property type="molecule type" value="Genomic_DNA"/>
</dbReference>
<dbReference type="InterPro" id="IPR051910">
    <property type="entry name" value="ComF/GntX_DNA_util-trans"/>
</dbReference>
<sequence length="224" mass="26174">MDCLWCDNEIIPEINWTTLFMLPEPEKLCQSCRGKLIELDGKRCEKCSRLSSKSICDDCRWWKEHKDPLMFNYSIFQYNERMQEMVARWKYRGDYCLGEAFRKQFRNGFRQSFSFLTKQAVAVPIPLSHERLMERGFNQAELLSRFLPVPTRNALSRVHGEKQSKKTRYERITAINPFRLSMAVDKPVVLVDDIYTTGTTLRHAASILKDGGSTEIYALTLIRG</sequence>
<accession>A0ABN1FFK3</accession>
<proteinExistence type="inferred from homology"/>
<gene>
    <name evidence="3" type="primary">comFC</name>
    <name evidence="3" type="ORF">GCM10009001_02090</name>
</gene>
<reference evidence="3 4" key="1">
    <citation type="journal article" date="2019" name="Int. J. Syst. Evol. Microbiol.">
        <title>The Global Catalogue of Microorganisms (GCM) 10K type strain sequencing project: providing services to taxonomists for standard genome sequencing and annotation.</title>
        <authorList>
            <consortium name="The Broad Institute Genomics Platform"/>
            <consortium name="The Broad Institute Genome Sequencing Center for Infectious Disease"/>
            <person name="Wu L."/>
            <person name="Ma J."/>
        </authorList>
    </citation>
    <scope>NUCLEOTIDE SEQUENCE [LARGE SCALE GENOMIC DNA]</scope>
    <source>
        <strain evidence="3 4">JCM 15395</strain>
    </source>
</reference>
<evidence type="ECO:0000313" key="4">
    <source>
        <dbReference type="Proteomes" id="UP001500866"/>
    </source>
</evidence>
<dbReference type="PANTHER" id="PTHR47505:SF1">
    <property type="entry name" value="DNA UTILIZATION PROTEIN YHGH"/>
    <property type="match status" value="1"/>
</dbReference>